<dbReference type="SUPFAM" id="SSF51161">
    <property type="entry name" value="Trimeric LpxA-like enzymes"/>
    <property type="match status" value="1"/>
</dbReference>
<feature type="chain" id="PRO_5040318222" description="UTP--glucose-1-phosphate uridylyltransferase" evidence="5">
    <location>
        <begin position="35"/>
        <end position="130"/>
    </location>
</feature>
<dbReference type="PANTHER" id="PTHR43511">
    <property type="match status" value="1"/>
</dbReference>
<reference evidence="6 7" key="1">
    <citation type="journal article" date="2017" name="Nat. Commun.">
        <title>Genome assembly with in vitro proximity ligation data and whole-genome triplication in lettuce.</title>
        <authorList>
            <person name="Reyes-Chin-Wo S."/>
            <person name="Wang Z."/>
            <person name="Yang X."/>
            <person name="Kozik A."/>
            <person name="Arikit S."/>
            <person name="Song C."/>
            <person name="Xia L."/>
            <person name="Froenicke L."/>
            <person name="Lavelle D.O."/>
            <person name="Truco M.J."/>
            <person name="Xia R."/>
            <person name="Zhu S."/>
            <person name="Xu C."/>
            <person name="Xu H."/>
            <person name="Xu X."/>
            <person name="Cox K."/>
            <person name="Korf I."/>
            <person name="Meyers B.C."/>
            <person name="Michelmore R.W."/>
        </authorList>
    </citation>
    <scope>NUCLEOTIDE SEQUENCE [LARGE SCALE GENOMIC DNA]</scope>
    <source>
        <strain evidence="7">cv. Salinas</strain>
        <tissue evidence="6">Seedlings</tissue>
    </source>
</reference>
<feature type="signal peptide" evidence="5">
    <location>
        <begin position="1"/>
        <end position="34"/>
    </location>
</feature>
<dbReference type="GO" id="GO:0003983">
    <property type="term" value="F:UTP:glucose-1-phosphate uridylyltransferase activity"/>
    <property type="evidence" value="ECO:0007669"/>
    <property type="project" value="UniProtKB-EC"/>
</dbReference>
<dbReference type="EC" id="2.7.7.9" evidence="1"/>
<gene>
    <name evidence="6" type="ORF">LSAT_V11C600298850</name>
</gene>
<organism evidence="6 7">
    <name type="scientific">Lactuca sativa</name>
    <name type="common">Garden lettuce</name>
    <dbReference type="NCBI Taxonomy" id="4236"/>
    <lineage>
        <taxon>Eukaryota</taxon>
        <taxon>Viridiplantae</taxon>
        <taxon>Streptophyta</taxon>
        <taxon>Embryophyta</taxon>
        <taxon>Tracheophyta</taxon>
        <taxon>Spermatophyta</taxon>
        <taxon>Magnoliopsida</taxon>
        <taxon>eudicotyledons</taxon>
        <taxon>Gunneridae</taxon>
        <taxon>Pentapetalae</taxon>
        <taxon>asterids</taxon>
        <taxon>campanulids</taxon>
        <taxon>Asterales</taxon>
        <taxon>Asteraceae</taxon>
        <taxon>Cichorioideae</taxon>
        <taxon>Cichorieae</taxon>
        <taxon>Lactucinae</taxon>
        <taxon>Lactuca</taxon>
    </lineage>
</organism>
<keyword evidence="7" id="KW-1185">Reference proteome</keyword>
<accession>A0A9R1X633</accession>
<evidence type="ECO:0000256" key="2">
    <source>
        <dbReference type="ARBA" id="ARBA00022679"/>
    </source>
</evidence>
<evidence type="ECO:0000313" key="6">
    <source>
        <dbReference type="EMBL" id="KAJ0200706.1"/>
    </source>
</evidence>
<keyword evidence="3" id="KW-0548">Nucleotidyltransferase</keyword>
<dbReference type="Gene3D" id="2.160.10.10">
    <property type="entry name" value="Hexapeptide repeat proteins"/>
    <property type="match status" value="1"/>
</dbReference>
<dbReference type="Pfam" id="PF01704">
    <property type="entry name" value="UDPGP"/>
    <property type="match status" value="1"/>
</dbReference>
<evidence type="ECO:0000256" key="5">
    <source>
        <dbReference type="SAM" id="SignalP"/>
    </source>
</evidence>
<name>A0A9R1X633_LACSA</name>
<dbReference type="InterPro" id="IPR002618">
    <property type="entry name" value="UDPGP_fam"/>
</dbReference>
<protein>
    <recommendedName>
        <fullName evidence="1">UTP--glucose-1-phosphate uridylyltransferase</fullName>
        <ecNumber evidence="1">2.7.7.9</ecNumber>
    </recommendedName>
</protein>
<evidence type="ECO:0000256" key="3">
    <source>
        <dbReference type="ARBA" id="ARBA00022695"/>
    </source>
</evidence>
<keyword evidence="5" id="KW-0732">Signal</keyword>
<dbReference type="Proteomes" id="UP000235145">
    <property type="component" value="Unassembled WGS sequence"/>
</dbReference>
<evidence type="ECO:0000313" key="7">
    <source>
        <dbReference type="Proteomes" id="UP000235145"/>
    </source>
</evidence>
<keyword evidence="2" id="KW-0808">Transferase</keyword>
<dbReference type="InterPro" id="IPR016267">
    <property type="entry name" value="UDPGP_trans"/>
</dbReference>
<comment type="caution">
    <text evidence="6">The sequence shown here is derived from an EMBL/GenBank/DDBJ whole genome shotgun (WGS) entry which is preliminary data.</text>
</comment>
<dbReference type="GO" id="GO:0006011">
    <property type="term" value="P:UDP-alpha-D-glucose metabolic process"/>
    <property type="evidence" value="ECO:0007669"/>
    <property type="project" value="InterPro"/>
</dbReference>
<comment type="catalytic activity">
    <reaction evidence="4">
        <text>alpha-D-glucose 1-phosphate + UTP + H(+) = UDP-alpha-D-glucose + diphosphate</text>
        <dbReference type="Rhea" id="RHEA:19889"/>
        <dbReference type="ChEBI" id="CHEBI:15378"/>
        <dbReference type="ChEBI" id="CHEBI:33019"/>
        <dbReference type="ChEBI" id="CHEBI:46398"/>
        <dbReference type="ChEBI" id="CHEBI:58601"/>
        <dbReference type="ChEBI" id="CHEBI:58885"/>
        <dbReference type="EC" id="2.7.7.9"/>
    </reaction>
</comment>
<dbReference type="AlphaFoldDB" id="A0A9R1X633"/>
<sequence>MLLIQGNCICTGVVGILMQSALPLLLFGLQEVEGIKVLQLETAVGAAIMVGDFLKRFKSIPSIIELDSLKVSGDVWFGSSVVLKGKVVTTAKSEDKLEIPDKVVIQNKLQILNAARKNTRDSSKEGDGHC</sequence>
<proteinExistence type="predicted"/>
<dbReference type="InterPro" id="IPR011004">
    <property type="entry name" value="Trimer_LpxA-like_sf"/>
</dbReference>
<evidence type="ECO:0000256" key="4">
    <source>
        <dbReference type="ARBA" id="ARBA00048128"/>
    </source>
</evidence>
<dbReference type="EMBL" id="NBSK02000006">
    <property type="protein sequence ID" value="KAJ0200706.1"/>
    <property type="molecule type" value="Genomic_DNA"/>
</dbReference>
<evidence type="ECO:0000256" key="1">
    <source>
        <dbReference type="ARBA" id="ARBA00012415"/>
    </source>
</evidence>